<organism evidence="1 2">
    <name type="scientific">Stereocaulon virgatum</name>
    <dbReference type="NCBI Taxonomy" id="373712"/>
    <lineage>
        <taxon>Eukaryota</taxon>
        <taxon>Fungi</taxon>
        <taxon>Dikarya</taxon>
        <taxon>Ascomycota</taxon>
        <taxon>Pezizomycotina</taxon>
        <taxon>Lecanoromycetes</taxon>
        <taxon>OSLEUM clade</taxon>
        <taxon>Lecanoromycetidae</taxon>
        <taxon>Lecanorales</taxon>
        <taxon>Lecanorineae</taxon>
        <taxon>Stereocaulaceae</taxon>
        <taxon>Stereocaulon</taxon>
    </lineage>
</organism>
<reference evidence="1 2" key="1">
    <citation type="submission" date="2024-09" db="EMBL/GenBank/DDBJ databases">
        <title>Rethinking Asexuality: The Enigmatic Case of Functional Sexual Genes in Lepraria (Stereocaulaceae).</title>
        <authorList>
            <person name="Doellman M."/>
            <person name="Sun Y."/>
            <person name="Barcenas-Pena A."/>
            <person name="Lumbsch H.T."/>
            <person name="Grewe F."/>
        </authorList>
    </citation>
    <scope>NUCLEOTIDE SEQUENCE [LARGE SCALE GENOMIC DNA]</scope>
    <source>
        <strain evidence="1 2">Mercado 3170</strain>
    </source>
</reference>
<name>A0ABR4ALS8_9LECA</name>
<sequence>MASQVFSFLQLPAEIRLPIYRLMLPHSEYHEDSVLERQDCPVQWHRGDCPGILFVSRQIHQEATEVLYRENAFAVYVRHPRAPRLSMGAGRADPESFMLVSWANRTWENPRNPILPLSVLRNHPHLQSIRRLHVSLPPYGSDLSGVDMFMKKTSYAAFHGIDAWVSKCLKAGGRIDSQERERMNYFQLWKKPIDEIGELLQKLPQLNQLCLAFQTHPYDITTTEYLLQGILKKRGIANARCFYVNGHWEGRLEELQYFVDLLQSPIGTKSPEKSRLPSDMDGMYLLLETIRRNHERDPSSVLPFIKPMVR</sequence>
<proteinExistence type="predicted"/>
<evidence type="ECO:0000313" key="1">
    <source>
        <dbReference type="EMBL" id="KAL2045766.1"/>
    </source>
</evidence>
<dbReference type="PANTHER" id="PTHR42085">
    <property type="entry name" value="F-BOX DOMAIN-CONTAINING PROTEIN"/>
    <property type="match status" value="1"/>
</dbReference>
<keyword evidence="2" id="KW-1185">Reference proteome</keyword>
<evidence type="ECO:0000313" key="2">
    <source>
        <dbReference type="Proteomes" id="UP001590950"/>
    </source>
</evidence>
<dbReference type="EMBL" id="JBEFKJ010000006">
    <property type="protein sequence ID" value="KAL2045766.1"/>
    <property type="molecule type" value="Genomic_DNA"/>
</dbReference>
<comment type="caution">
    <text evidence="1">The sequence shown here is derived from an EMBL/GenBank/DDBJ whole genome shotgun (WGS) entry which is preliminary data.</text>
</comment>
<accession>A0ABR4ALS8</accession>
<protein>
    <submittedName>
        <fullName evidence="1">Uncharacterized protein</fullName>
    </submittedName>
</protein>
<gene>
    <name evidence="1" type="ORF">N7G274_002197</name>
</gene>
<dbReference type="Proteomes" id="UP001590950">
    <property type="component" value="Unassembled WGS sequence"/>
</dbReference>
<dbReference type="InterPro" id="IPR038883">
    <property type="entry name" value="AN11006-like"/>
</dbReference>
<dbReference type="PANTHER" id="PTHR42085:SF7">
    <property type="entry name" value="F-BOX DOMAIN-CONTAINING PROTEIN"/>
    <property type="match status" value="1"/>
</dbReference>